<reference evidence="2 3" key="1">
    <citation type="journal article" date="2019" name="Int. J. Syst. Evol. Microbiol.">
        <title>The Global Catalogue of Microorganisms (GCM) 10K type strain sequencing project: providing services to taxonomists for standard genome sequencing and annotation.</title>
        <authorList>
            <consortium name="The Broad Institute Genomics Platform"/>
            <consortium name="The Broad Institute Genome Sequencing Center for Infectious Disease"/>
            <person name="Wu L."/>
            <person name="Ma J."/>
        </authorList>
    </citation>
    <scope>NUCLEOTIDE SEQUENCE [LARGE SCALE GENOMIC DNA]</scope>
    <source>
        <strain evidence="2 3">JCM 15313</strain>
    </source>
</reference>
<evidence type="ECO:0000313" key="3">
    <source>
        <dbReference type="Proteomes" id="UP001501585"/>
    </source>
</evidence>
<protein>
    <submittedName>
        <fullName evidence="2">Uncharacterized protein</fullName>
    </submittedName>
</protein>
<gene>
    <name evidence="2" type="ORF">GCM10009799_38310</name>
</gene>
<evidence type="ECO:0000256" key="1">
    <source>
        <dbReference type="SAM" id="MobiDB-lite"/>
    </source>
</evidence>
<evidence type="ECO:0000313" key="2">
    <source>
        <dbReference type="EMBL" id="GAA2007105.1"/>
    </source>
</evidence>
<feature type="region of interest" description="Disordered" evidence="1">
    <location>
        <begin position="1"/>
        <end position="40"/>
    </location>
</feature>
<dbReference type="Proteomes" id="UP001501585">
    <property type="component" value="Unassembled WGS sequence"/>
</dbReference>
<name>A0ABN2TGN7_9ACTN</name>
<proteinExistence type="predicted"/>
<dbReference type="EMBL" id="BAAAPC010000017">
    <property type="protein sequence ID" value="GAA2007105.1"/>
    <property type="molecule type" value="Genomic_DNA"/>
</dbReference>
<keyword evidence="3" id="KW-1185">Reference proteome</keyword>
<sequence>MRRKADGSTALGRSATTRLCSRHGDVTVTPVRTPMPSPMSTYVKGDNDLRFLHRGMSFVATAMVTTAPSATPEHHTATTFILILPPITHHPGRNCLV</sequence>
<comment type="caution">
    <text evidence="2">The sequence shown here is derived from an EMBL/GenBank/DDBJ whole genome shotgun (WGS) entry which is preliminary data.</text>
</comment>
<organism evidence="2 3">
    <name type="scientific">Nocardiopsis rhodophaea</name>
    <dbReference type="NCBI Taxonomy" id="280238"/>
    <lineage>
        <taxon>Bacteria</taxon>
        <taxon>Bacillati</taxon>
        <taxon>Actinomycetota</taxon>
        <taxon>Actinomycetes</taxon>
        <taxon>Streptosporangiales</taxon>
        <taxon>Nocardiopsidaceae</taxon>
        <taxon>Nocardiopsis</taxon>
    </lineage>
</organism>
<accession>A0ABN2TGN7</accession>